<name>A0A6B0TNF0_9RHOB</name>
<keyword evidence="2" id="KW-1185">Reference proteome</keyword>
<accession>A0A6B0TNF0</accession>
<gene>
    <name evidence="1" type="ORF">GSH16_07990</name>
</gene>
<comment type="caution">
    <text evidence="1">The sequence shown here is derived from an EMBL/GenBank/DDBJ whole genome shotgun (WGS) entry which is preliminary data.</text>
</comment>
<dbReference type="RefSeq" id="WP_160853818.1">
    <property type="nucleotide sequence ID" value="NZ_WUWG01000003.1"/>
</dbReference>
<sequence>MAKRLPLPKRFNAALTEDAYARLRSLNAEYGLGNNYLLVVLLEGLDRYADDDQLRKVFEDFIAEYGAPKPGEMKK</sequence>
<organism evidence="1 2">
    <name type="scientific">Oceanomicrobium pacificus</name>
    <dbReference type="NCBI Taxonomy" id="2692916"/>
    <lineage>
        <taxon>Bacteria</taxon>
        <taxon>Pseudomonadati</taxon>
        <taxon>Pseudomonadota</taxon>
        <taxon>Alphaproteobacteria</taxon>
        <taxon>Rhodobacterales</taxon>
        <taxon>Paracoccaceae</taxon>
        <taxon>Oceanomicrobium</taxon>
    </lineage>
</organism>
<dbReference type="Proteomes" id="UP000436016">
    <property type="component" value="Unassembled WGS sequence"/>
</dbReference>
<dbReference type="EMBL" id="WUWG01000003">
    <property type="protein sequence ID" value="MXU65386.1"/>
    <property type="molecule type" value="Genomic_DNA"/>
</dbReference>
<evidence type="ECO:0000313" key="1">
    <source>
        <dbReference type="EMBL" id="MXU65386.1"/>
    </source>
</evidence>
<reference evidence="1 2" key="1">
    <citation type="submission" date="2019-12" db="EMBL/GenBank/DDBJ databases">
        <title>Strain KN286 was isolated from seawater, which was collected from Caroline Seamount in the tropical western Pacific.</title>
        <authorList>
            <person name="Wang Q."/>
        </authorList>
    </citation>
    <scope>NUCLEOTIDE SEQUENCE [LARGE SCALE GENOMIC DNA]</scope>
    <source>
        <strain evidence="1 2">KN286</strain>
    </source>
</reference>
<proteinExistence type="predicted"/>
<evidence type="ECO:0000313" key="2">
    <source>
        <dbReference type="Proteomes" id="UP000436016"/>
    </source>
</evidence>
<dbReference type="AlphaFoldDB" id="A0A6B0TNF0"/>
<protein>
    <submittedName>
        <fullName evidence="1">Uncharacterized protein</fullName>
    </submittedName>
</protein>